<protein>
    <submittedName>
        <fullName evidence="2">Uncharacterized protein</fullName>
    </submittedName>
</protein>
<accession>A0A1W0W445</accession>
<dbReference type="Gramene" id="OQU89123">
    <property type="protein sequence ID" value="OQU89123"/>
    <property type="gene ID" value="SORBI_3002G148851"/>
</dbReference>
<dbReference type="AlphaFoldDB" id="A0A1W0W445"/>
<reference evidence="2 3" key="1">
    <citation type="journal article" date="2009" name="Nature">
        <title>The Sorghum bicolor genome and the diversification of grasses.</title>
        <authorList>
            <person name="Paterson A.H."/>
            <person name="Bowers J.E."/>
            <person name="Bruggmann R."/>
            <person name="Dubchak I."/>
            <person name="Grimwood J."/>
            <person name="Gundlach H."/>
            <person name="Haberer G."/>
            <person name="Hellsten U."/>
            <person name="Mitros T."/>
            <person name="Poliakov A."/>
            <person name="Schmutz J."/>
            <person name="Spannagl M."/>
            <person name="Tang H."/>
            <person name="Wang X."/>
            <person name="Wicker T."/>
            <person name="Bharti A.K."/>
            <person name="Chapman J."/>
            <person name="Feltus F.A."/>
            <person name="Gowik U."/>
            <person name="Grigoriev I.V."/>
            <person name="Lyons E."/>
            <person name="Maher C.A."/>
            <person name="Martis M."/>
            <person name="Narechania A."/>
            <person name="Otillar R.P."/>
            <person name="Penning B.W."/>
            <person name="Salamov A.A."/>
            <person name="Wang Y."/>
            <person name="Zhang L."/>
            <person name="Carpita N.C."/>
            <person name="Freeling M."/>
            <person name="Gingle A.R."/>
            <person name="Hash C.T."/>
            <person name="Keller B."/>
            <person name="Klein P."/>
            <person name="Kresovich S."/>
            <person name="McCann M.C."/>
            <person name="Ming R."/>
            <person name="Peterson D.G."/>
            <person name="Mehboob-ur-Rahman"/>
            <person name="Ware D."/>
            <person name="Westhoff P."/>
            <person name="Mayer K.F."/>
            <person name="Messing J."/>
            <person name="Rokhsar D.S."/>
        </authorList>
    </citation>
    <scope>NUCLEOTIDE SEQUENCE [LARGE SCALE GENOMIC DNA]</scope>
    <source>
        <strain evidence="3">cv. BTx623</strain>
    </source>
</reference>
<reference evidence="3" key="2">
    <citation type="journal article" date="2018" name="Plant J.">
        <title>The Sorghum bicolor reference genome: improved assembly, gene annotations, a transcriptome atlas, and signatures of genome organization.</title>
        <authorList>
            <person name="McCormick R.F."/>
            <person name="Truong S.K."/>
            <person name="Sreedasyam A."/>
            <person name="Jenkins J."/>
            <person name="Shu S."/>
            <person name="Sims D."/>
            <person name="Kennedy M."/>
            <person name="Amirebrahimi M."/>
            <person name="Weers B.D."/>
            <person name="McKinley B."/>
            <person name="Mattison A."/>
            <person name="Morishige D.T."/>
            <person name="Grimwood J."/>
            <person name="Schmutz J."/>
            <person name="Mullet J.E."/>
        </authorList>
    </citation>
    <scope>NUCLEOTIDE SEQUENCE [LARGE SCALE GENOMIC DNA]</scope>
    <source>
        <strain evidence="3">cv. BTx623</strain>
    </source>
</reference>
<dbReference type="EMBL" id="CM000761">
    <property type="protein sequence ID" value="OQU89123.1"/>
    <property type="molecule type" value="Genomic_DNA"/>
</dbReference>
<evidence type="ECO:0000313" key="3">
    <source>
        <dbReference type="Proteomes" id="UP000000768"/>
    </source>
</evidence>
<evidence type="ECO:0000256" key="1">
    <source>
        <dbReference type="SAM" id="MobiDB-lite"/>
    </source>
</evidence>
<sequence>MGTHPPLLFPMAAAPNPSHSSPTKWNHMINRRPQGIPHDNP</sequence>
<organism evidence="2 3">
    <name type="scientific">Sorghum bicolor</name>
    <name type="common">Sorghum</name>
    <name type="synonym">Sorghum vulgare</name>
    <dbReference type="NCBI Taxonomy" id="4558"/>
    <lineage>
        <taxon>Eukaryota</taxon>
        <taxon>Viridiplantae</taxon>
        <taxon>Streptophyta</taxon>
        <taxon>Embryophyta</taxon>
        <taxon>Tracheophyta</taxon>
        <taxon>Spermatophyta</taxon>
        <taxon>Magnoliopsida</taxon>
        <taxon>Liliopsida</taxon>
        <taxon>Poales</taxon>
        <taxon>Poaceae</taxon>
        <taxon>PACMAD clade</taxon>
        <taxon>Panicoideae</taxon>
        <taxon>Andropogonodae</taxon>
        <taxon>Andropogoneae</taxon>
        <taxon>Sorghinae</taxon>
        <taxon>Sorghum</taxon>
    </lineage>
</organism>
<feature type="region of interest" description="Disordered" evidence="1">
    <location>
        <begin position="1"/>
        <end position="41"/>
    </location>
</feature>
<keyword evidence="3" id="KW-1185">Reference proteome</keyword>
<dbReference type="InParanoid" id="A0A1W0W445"/>
<dbReference type="Proteomes" id="UP000000768">
    <property type="component" value="Chromosome 2"/>
</dbReference>
<evidence type="ECO:0000313" key="2">
    <source>
        <dbReference type="EMBL" id="OQU89123.1"/>
    </source>
</evidence>
<proteinExistence type="predicted"/>
<gene>
    <name evidence="2" type="ORF">SORBI_3002G148851</name>
</gene>
<name>A0A1W0W445_SORBI</name>